<accession>A0AAV4M6Q6</accession>
<sequence length="101" mass="11608">MRVVASLKTKDHQSRFVSQIWIRNSRQQIDLVMSPNQATDRPCDVTKSGSYLKYGPVTQGKKINLRMSPNQFVSQIWICNSRQKINLVTSKNQARISNMDP</sequence>
<dbReference type="AlphaFoldDB" id="A0AAV4M6Q6"/>
<name>A0AAV4M6Q6_CAEEX</name>
<dbReference type="EMBL" id="BPLR01001799">
    <property type="protein sequence ID" value="GIX66524.1"/>
    <property type="molecule type" value="Genomic_DNA"/>
</dbReference>
<proteinExistence type="predicted"/>
<evidence type="ECO:0000313" key="2">
    <source>
        <dbReference type="Proteomes" id="UP001054945"/>
    </source>
</evidence>
<dbReference type="Proteomes" id="UP001054945">
    <property type="component" value="Unassembled WGS sequence"/>
</dbReference>
<keyword evidence="2" id="KW-1185">Reference proteome</keyword>
<evidence type="ECO:0000313" key="1">
    <source>
        <dbReference type="EMBL" id="GIX66524.1"/>
    </source>
</evidence>
<comment type="caution">
    <text evidence="1">The sequence shown here is derived from an EMBL/GenBank/DDBJ whole genome shotgun (WGS) entry which is preliminary data.</text>
</comment>
<gene>
    <name evidence="1" type="ORF">CEXT_249981</name>
</gene>
<organism evidence="1 2">
    <name type="scientific">Caerostris extrusa</name>
    <name type="common">Bark spider</name>
    <name type="synonym">Caerostris bankana</name>
    <dbReference type="NCBI Taxonomy" id="172846"/>
    <lineage>
        <taxon>Eukaryota</taxon>
        <taxon>Metazoa</taxon>
        <taxon>Ecdysozoa</taxon>
        <taxon>Arthropoda</taxon>
        <taxon>Chelicerata</taxon>
        <taxon>Arachnida</taxon>
        <taxon>Araneae</taxon>
        <taxon>Araneomorphae</taxon>
        <taxon>Entelegynae</taxon>
        <taxon>Araneoidea</taxon>
        <taxon>Araneidae</taxon>
        <taxon>Caerostris</taxon>
    </lineage>
</organism>
<protein>
    <submittedName>
        <fullName evidence="1">Uncharacterized protein</fullName>
    </submittedName>
</protein>
<reference evidence="1 2" key="1">
    <citation type="submission" date="2021-06" db="EMBL/GenBank/DDBJ databases">
        <title>Caerostris extrusa draft genome.</title>
        <authorList>
            <person name="Kono N."/>
            <person name="Arakawa K."/>
        </authorList>
    </citation>
    <scope>NUCLEOTIDE SEQUENCE [LARGE SCALE GENOMIC DNA]</scope>
</reference>